<feature type="compositionally biased region" description="Pro residues" evidence="1">
    <location>
        <begin position="47"/>
        <end position="68"/>
    </location>
</feature>
<evidence type="ECO:0000256" key="1">
    <source>
        <dbReference type="SAM" id="MobiDB-lite"/>
    </source>
</evidence>
<dbReference type="Proteomes" id="UP000269669">
    <property type="component" value="Unassembled WGS sequence"/>
</dbReference>
<dbReference type="AlphaFoldDB" id="A0A3R9QEB8"/>
<gene>
    <name evidence="2" type="ORF">EDE15_4950</name>
</gene>
<dbReference type="OrthoDB" id="122495at2"/>
<dbReference type="EMBL" id="RSDW01000001">
    <property type="protein sequence ID" value="RSL19288.1"/>
    <property type="molecule type" value="Genomic_DNA"/>
</dbReference>
<sequence length="189" mass="20021">MNQQNDMRRRVAAALLCAGLGFGAEGCRKKVQVPPLPQIQAPIALETPPPPEHPPMIEPPVVKLPPVPVASNGAKPKRERRRPAAKTPAPEPPVQVASAEPATEEAAIGALTSGGEANPKSQQEAAEMIAANEKRLNGLSAQMSDEQKAQISKVKNFQRQAQEALNSGDVEGAKTLATKAKLLLDDLLK</sequence>
<comment type="caution">
    <text evidence="2">The sequence shown here is derived from an EMBL/GenBank/DDBJ whole genome shotgun (WGS) entry which is preliminary data.</text>
</comment>
<evidence type="ECO:0000313" key="3">
    <source>
        <dbReference type="Proteomes" id="UP000269669"/>
    </source>
</evidence>
<keyword evidence="3" id="KW-1185">Reference proteome</keyword>
<accession>A0A3R9QEB8</accession>
<feature type="compositionally biased region" description="Basic residues" evidence="1">
    <location>
        <begin position="75"/>
        <end position="84"/>
    </location>
</feature>
<proteinExistence type="predicted"/>
<reference evidence="2 3" key="1">
    <citation type="submission" date="2018-12" db="EMBL/GenBank/DDBJ databases">
        <title>Sequencing of bacterial isolates from soil warming experiment in Harvard Forest, Massachusetts, USA.</title>
        <authorList>
            <person name="Deangelis K."/>
        </authorList>
    </citation>
    <scope>NUCLEOTIDE SEQUENCE [LARGE SCALE GENOMIC DNA]</scope>
    <source>
        <strain evidence="2 3">EB153</strain>
    </source>
</reference>
<evidence type="ECO:0000313" key="2">
    <source>
        <dbReference type="EMBL" id="RSL19288.1"/>
    </source>
</evidence>
<name>A0A3R9QEB8_9BACT</name>
<protein>
    <submittedName>
        <fullName evidence="2">Uncharacterized protein</fullName>
    </submittedName>
</protein>
<feature type="region of interest" description="Disordered" evidence="1">
    <location>
        <begin position="42"/>
        <end position="125"/>
    </location>
</feature>
<dbReference type="RefSeq" id="WP_125487529.1">
    <property type="nucleotide sequence ID" value="NZ_RSDW01000001.1"/>
</dbReference>
<organism evidence="2 3">
    <name type="scientific">Edaphobacter aggregans</name>
    <dbReference type="NCBI Taxonomy" id="570835"/>
    <lineage>
        <taxon>Bacteria</taxon>
        <taxon>Pseudomonadati</taxon>
        <taxon>Acidobacteriota</taxon>
        <taxon>Terriglobia</taxon>
        <taxon>Terriglobales</taxon>
        <taxon>Acidobacteriaceae</taxon>
        <taxon>Edaphobacter</taxon>
    </lineage>
</organism>